<feature type="compositionally biased region" description="Low complexity" evidence="1">
    <location>
        <begin position="75"/>
        <end position="90"/>
    </location>
</feature>
<protein>
    <recommendedName>
        <fullName evidence="4">Transcription initiation factor IIE subunit beta</fullName>
    </recommendedName>
</protein>
<feature type="region of interest" description="Disordered" evidence="1">
    <location>
        <begin position="75"/>
        <end position="108"/>
    </location>
</feature>
<comment type="caution">
    <text evidence="2">The sequence shown here is derived from an EMBL/GenBank/DDBJ whole genome shotgun (WGS) entry which is preliminary data.</text>
</comment>
<proteinExistence type="predicted"/>
<dbReference type="Proteomes" id="UP001189429">
    <property type="component" value="Unassembled WGS sequence"/>
</dbReference>
<dbReference type="EMBL" id="CAUYUJ010019792">
    <property type="protein sequence ID" value="CAK0893697.1"/>
    <property type="molecule type" value="Genomic_DNA"/>
</dbReference>
<gene>
    <name evidence="2" type="ORF">PCOR1329_LOCUS72956</name>
</gene>
<sequence length="450" mass="46894">MAEIFFARLPPSRLTASETELRDCLLRAAAVADRLLPRTGAVSLSAWVNRRIPGQVTLSATRDGHVTLAAGEATAAAAEAARPPRAGAPAAPVPKAPPGGAPGGLPAGGSSAAAEAFFGRLPADAFTPSEEALRAALKALLAERGPLTVSQAAAHPEVASAAKATLIRAVTLADWAERRIGSEVQAVTDERGARVLQLARQNDSREERREAFFSQLPDGRFTAEEEALRSALIDFLATWKSAELATLSNAGTDKGVQWAKGNLFRGFDKAVTMREWIERRIGGELELQMDAKGQQVIHVTAAARNQVAARFRELERQGAAPPKGKGKGPDDRVGQKGAVIPAAGSAQVGGKGKGAAKGAITNGPPAALPKADRDAIRKRLFGNLPRQAGAPRAGAAAGVAGLPGRLVGPSGTGTSFPHRFGQEQGRPEQEERAAAPRGVAAVLDHHADRW</sequence>
<feature type="compositionally biased region" description="Basic and acidic residues" evidence="1">
    <location>
        <begin position="425"/>
        <end position="434"/>
    </location>
</feature>
<reference evidence="2" key="1">
    <citation type="submission" date="2023-10" db="EMBL/GenBank/DDBJ databases">
        <authorList>
            <person name="Chen Y."/>
            <person name="Shah S."/>
            <person name="Dougan E. K."/>
            <person name="Thang M."/>
            <person name="Chan C."/>
        </authorList>
    </citation>
    <scope>NUCLEOTIDE SEQUENCE [LARGE SCALE GENOMIC DNA]</scope>
</reference>
<organism evidence="2 3">
    <name type="scientific">Prorocentrum cordatum</name>
    <dbReference type="NCBI Taxonomy" id="2364126"/>
    <lineage>
        <taxon>Eukaryota</taxon>
        <taxon>Sar</taxon>
        <taxon>Alveolata</taxon>
        <taxon>Dinophyceae</taxon>
        <taxon>Prorocentrales</taxon>
        <taxon>Prorocentraceae</taxon>
        <taxon>Prorocentrum</taxon>
    </lineage>
</organism>
<evidence type="ECO:0000313" key="2">
    <source>
        <dbReference type="EMBL" id="CAK0893697.1"/>
    </source>
</evidence>
<feature type="region of interest" description="Disordered" evidence="1">
    <location>
        <begin position="407"/>
        <end position="450"/>
    </location>
</feature>
<evidence type="ECO:0008006" key="4">
    <source>
        <dbReference type="Google" id="ProtNLM"/>
    </source>
</evidence>
<evidence type="ECO:0000256" key="1">
    <source>
        <dbReference type="SAM" id="MobiDB-lite"/>
    </source>
</evidence>
<feature type="region of interest" description="Disordered" evidence="1">
    <location>
        <begin position="314"/>
        <end position="371"/>
    </location>
</feature>
<evidence type="ECO:0000313" key="3">
    <source>
        <dbReference type="Proteomes" id="UP001189429"/>
    </source>
</evidence>
<feature type="compositionally biased region" description="Pro residues" evidence="1">
    <location>
        <begin position="91"/>
        <end position="100"/>
    </location>
</feature>
<accession>A0ABN9X377</accession>
<keyword evidence="3" id="KW-1185">Reference proteome</keyword>
<name>A0ABN9X377_9DINO</name>